<proteinExistence type="predicted"/>
<reference evidence="1 2" key="1">
    <citation type="journal article" date="2018" name="Mol. Biol. Evol.">
        <title>Analysis of the draft genome of the red seaweed Gracilariopsis chorda provides insights into genome size evolution in Rhodophyta.</title>
        <authorList>
            <person name="Lee J."/>
            <person name="Yang E.C."/>
            <person name="Graf L."/>
            <person name="Yang J.H."/>
            <person name="Qiu H."/>
            <person name="Zel Zion U."/>
            <person name="Chan C.X."/>
            <person name="Stephens T.G."/>
            <person name="Weber A.P.M."/>
            <person name="Boo G.H."/>
            <person name="Boo S.M."/>
            <person name="Kim K.M."/>
            <person name="Shin Y."/>
            <person name="Jung M."/>
            <person name="Lee S.J."/>
            <person name="Yim H.S."/>
            <person name="Lee J.H."/>
            <person name="Bhattacharya D."/>
            <person name="Yoon H.S."/>
        </authorList>
    </citation>
    <scope>NUCLEOTIDE SEQUENCE [LARGE SCALE GENOMIC DNA]</scope>
    <source>
        <strain evidence="1 2">SKKU-2015</strain>
        <tissue evidence="1">Whole body</tissue>
    </source>
</reference>
<evidence type="ECO:0000313" key="2">
    <source>
        <dbReference type="Proteomes" id="UP000247409"/>
    </source>
</evidence>
<dbReference type="AlphaFoldDB" id="A0A2V3IKD3"/>
<evidence type="ECO:0000313" key="1">
    <source>
        <dbReference type="EMBL" id="PXF42542.1"/>
    </source>
</evidence>
<dbReference type="EMBL" id="NBIV01000158">
    <property type="protein sequence ID" value="PXF42542.1"/>
    <property type="molecule type" value="Genomic_DNA"/>
</dbReference>
<dbReference type="Proteomes" id="UP000247409">
    <property type="component" value="Unassembled WGS sequence"/>
</dbReference>
<comment type="caution">
    <text evidence="1">The sequence shown here is derived from an EMBL/GenBank/DDBJ whole genome shotgun (WGS) entry which is preliminary data.</text>
</comment>
<sequence length="342" mass="37912">MKFHTKALGVCAPKDAPVEAKQVADRVVCGEDGEWGSSKPKPLYFQPSTESLSIFDQAKRQCDGGARVGRGLGLGKVLRPGRQMESGRGSGAREDVACPSTKSAASFEPSSESLAIFDKAKQQCDKGDMALRGLRTFGRKKAPSCPFVGNGSKEEAVSVTAAPIDSMLENRSSADTNIQNDRARNSGQSAAGVRGQGSIDAAKWCSLVRQHQASANYLRSNCRKAFLIAQKRSRQPFTPRDRYRSPPRRSVASACWESWCTDEKLLASIRKDVKDARERKREMNMGRRFMGCFASTRRLFERTTSWLSAKIQGLWKGVCRLAKWMVSCKFLYVACSPNKYRW</sequence>
<gene>
    <name evidence="1" type="ORF">BWQ96_07704</name>
</gene>
<keyword evidence="2" id="KW-1185">Reference proteome</keyword>
<protein>
    <submittedName>
        <fullName evidence="1">Uncharacterized protein</fullName>
    </submittedName>
</protein>
<name>A0A2V3IKD3_9FLOR</name>
<organism evidence="1 2">
    <name type="scientific">Gracilariopsis chorda</name>
    <dbReference type="NCBI Taxonomy" id="448386"/>
    <lineage>
        <taxon>Eukaryota</taxon>
        <taxon>Rhodophyta</taxon>
        <taxon>Florideophyceae</taxon>
        <taxon>Rhodymeniophycidae</taxon>
        <taxon>Gracilariales</taxon>
        <taxon>Gracilariaceae</taxon>
        <taxon>Gracilariopsis</taxon>
    </lineage>
</organism>
<accession>A0A2V3IKD3</accession>